<accession>A0AAE4AWF7</accession>
<protein>
    <submittedName>
        <fullName evidence="1">Uncharacterized protein</fullName>
    </submittedName>
</protein>
<keyword evidence="2" id="KW-1185">Reference proteome</keyword>
<gene>
    <name evidence="1" type="ORF">J2S42_001653</name>
</gene>
<evidence type="ECO:0000313" key="1">
    <source>
        <dbReference type="EMBL" id="MDQ0364984.1"/>
    </source>
</evidence>
<dbReference type="Gene3D" id="3.40.47.10">
    <property type="match status" value="1"/>
</dbReference>
<comment type="caution">
    <text evidence="1">The sequence shown here is derived from an EMBL/GenBank/DDBJ whole genome shotgun (WGS) entry which is preliminary data.</text>
</comment>
<proteinExistence type="predicted"/>
<dbReference type="SUPFAM" id="SSF53901">
    <property type="entry name" value="Thiolase-like"/>
    <property type="match status" value="1"/>
</dbReference>
<organism evidence="1 2">
    <name type="scientific">Catenuloplanes indicus</name>
    <dbReference type="NCBI Taxonomy" id="137267"/>
    <lineage>
        <taxon>Bacteria</taxon>
        <taxon>Bacillati</taxon>
        <taxon>Actinomycetota</taxon>
        <taxon>Actinomycetes</taxon>
        <taxon>Micromonosporales</taxon>
        <taxon>Micromonosporaceae</taxon>
        <taxon>Catenuloplanes</taxon>
    </lineage>
</organism>
<dbReference type="InterPro" id="IPR016039">
    <property type="entry name" value="Thiolase-like"/>
</dbReference>
<evidence type="ECO:0000313" key="2">
    <source>
        <dbReference type="Proteomes" id="UP001240236"/>
    </source>
</evidence>
<dbReference type="GO" id="GO:0016746">
    <property type="term" value="F:acyltransferase activity"/>
    <property type="evidence" value="ECO:0007669"/>
    <property type="project" value="InterPro"/>
</dbReference>
<name>A0AAE4AWF7_9ACTN</name>
<reference evidence="1 2" key="1">
    <citation type="submission" date="2023-07" db="EMBL/GenBank/DDBJ databases">
        <title>Sequencing the genomes of 1000 actinobacteria strains.</title>
        <authorList>
            <person name="Klenk H.-P."/>
        </authorList>
    </citation>
    <scope>NUCLEOTIDE SEQUENCE [LARGE SCALE GENOMIC DNA]</scope>
    <source>
        <strain evidence="1 2">DSM 44709</strain>
    </source>
</reference>
<dbReference type="RefSeq" id="WP_307236989.1">
    <property type="nucleotide sequence ID" value="NZ_JAUSUZ010000001.1"/>
</dbReference>
<sequence>MALTLEAAAVVTAEARPYHRDEGLLVYHRDLAAPFDAEVREQRLAEGTNVTFTHLAELLLDRTPFPSRVPDMIIVSYALPDWYPFMTVAAHVDHLLGGGSRCFAVSEQGLCAPFTALRIASAYARSGRCDTMALLVLEQGTLPYHEPLVHDTPLADSGVLLRFGAAGGFHVHSVYAGLADEPLGTVLDRAVASMPAAGTLVVAGPWTNPGALAGRGPVLRVTAGSYCTSVWLELARQHELWAGQYRAVVLCDTDPRSGRSQAILLRADSHP</sequence>
<dbReference type="Proteomes" id="UP001240236">
    <property type="component" value="Unassembled WGS sequence"/>
</dbReference>
<dbReference type="EMBL" id="JAUSUZ010000001">
    <property type="protein sequence ID" value="MDQ0364984.1"/>
    <property type="molecule type" value="Genomic_DNA"/>
</dbReference>
<dbReference type="AlphaFoldDB" id="A0AAE4AWF7"/>